<feature type="domain" description="CRM" evidence="13">
    <location>
        <begin position="257"/>
        <end position="353"/>
    </location>
</feature>
<feature type="region of interest" description="Disordered" evidence="12">
    <location>
        <begin position="399"/>
        <end position="433"/>
    </location>
</feature>
<feature type="region of interest" description="Disordered" evidence="12">
    <location>
        <begin position="1"/>
        <end position="20"/>
    </location>
</feature>
<dbReference type="PANTHER" id="PTHR31846:SF7">
    <property type="entry name" value="CRS1 _ YHBY (CRM) DOMAIN-CONTAINING PROTEIN"/>
    <property type="match status" value="1"/>
</dbReference>
<dbReference type="Gene3D" id="3.30.110.60">
    <property type="entry name" value="YhbY-like"/>
    <property type="match status" value="3"/>
</dbReference>
<dbReference type="OMA" id="SCETANQ"/>
<evidence type="ECO:0000256" key="3">
    <source>
        <dbReference type="ARBA" id="ARBA00022640"/>
    </source>
</evidence>
<dbReference type="AlphaFoldDB" id="A0A8T2S2G9"/>
<gene>
    <name evidence="14" type="ORF">KP509_23G047600</name>
</gene>
<dbReference type="InterPro" id="IPR001890">
    <property type="entry name" value="RNA-binding_CRM"/>
</dbReference>
<dbReference type="OrthoDB" id="551352at2759"/>
<dbReference type="PANTHER" id="PTHR31846">
    <property type="entry name" value="CRS1 / YHBY (CRM) DOMAIN-CONTAINING PROTEIN"/>
    <property type="match status" value="1"/>
</dbReference>
<dbReference type="SMART" id="SM01103">
    <property type="entry name" value="CRS1_YhbY"/>
    <property type="match status" value="3"/>
</dbReference>
<keyword evidence="2" id="KW-0150">Chloroplast</keyword>
<evidence type="ECO:0000256" key="7">
    <source>
        <dbReference type="ARBA" id="ARBA00022946"/>
    </source>
</evidence>
<dbReference type="GO" id="GO:0006397">
    <property type="term" value="P:mRNA processing"/>
    <property type="evidence" value="ECO:0007669"/>
    <property type="project" value="UniProtKB-KW"/>
</dbReference>
<dbReference type="PROSITE" id="PS51295">
    <property type="entry name" value="CRM"/>
    <property type="match status" value="3"/>
</dbReference>
<comment type="caution">
    <text evidence="14">The sequence shown here is derived from an EMBL/GenBank/DDBJ whole genome shotgun (WGS) entry which is preliminary data.</text>
</comment>
<keyword evidence="8" id="KW-0508">mRNA splicing</keyword>
<feature type="domain" description="CRM" evidence="13">
    <location>
        <begin position="534"/>
        <end position="631"/>
    </location>
</feature>
<feature type="coiled-coil region" evidence="11">
    <location>
        <begin position="851"/>
        <end position="885"/>
    </location>
</feature>
<keyword evidence="15" id="KW-1185">Reference proteome</keyword>
<evidence type="ECO:0000256" key="8">
    <source>
        <dbReference type="ARBA" id="ARBA00023187"/>
    </source>
</evidence>
<dbReference type="FunFam" id="3.30.110.60:FF:000002">
    <property type="entry name" value="CRS2-associated factor 1, chloroplastic"/>
    <property type="match status" value="2"/>
</dbReference>
<dbReference type="Proteomes" id="UP000825935">
    <property type="component" value="Chromosome 23"/>
</dbReference>
<keyword evidence="3" id="KW-0934">Plastid</keyword>
<proteinExistence type="predicted"/>
<accession>A0A8T2S2G9</accession>
<dbReference type="GO" id="GO:0000373">
    <property type="term" value="P:Group II intron splicing"/>
    <property type="evidence" value="ECO:0007669"/>
    <property type="project" value="UniProtKB-ARBA"/>
</dbReference>
<evidence type="ECO:0000256" key="2">
    <source>
        <dbReference type="ARBA" id="ARBA00022528"/>
    </source>
</evidence>
<dbReference type="EMBL" id="CM035428">
    <property type="protein sequence ID" value="KAH7301898.1"/>
    <property type="molecule type" value="Genomic_DNA"/>
</dbReference>
<evidence type="ECO:0000256" key="1">
    <source>
        <dbReference type="ARBA" id="ARBA00004229"/>
    </source>
</evidence>
<evidence type="ECO:0000256" key="4">
    <source>
        <dbReference type="ARBA" id="ARBA00022664"/>
    </source>
</evidence>
<protein>
    <recommendedName>
        <fullName evidence="13">CRM domain-containing protein</fullName>
    </recommendedName>
</protein>
<feature type="domain" description="CRM" evidence="13">
    <location>
        <begin position="731"/>
        <end position="831"/>
    </location>
</feature>
<dbReference type="InterPro" id="IPR035920">
    <property type="entry name" value="YhbY-like_sf"/>
</dbReference>
<feature type="compositionally biased region" description="Basic and acidic residues" evidence="12">
    <location>
        <begin position="110"/>
        <end position="127"/>
    </location>
</feature>
<evidence type="ECO:0000256" key="10">
    <source>
        <dbReference type="PROSITE-ProRule" id="PRU00626"/>
    </source>
</evidence>
<keyword evidence="4" id="KW-0507">mRNA processing</keyword>
<organism evidence="14 15">
    <name type="scientific">Ceratopteris richardii</name>
    <name type="common">Triangle waterfern</name>
    <dbReference type="NCBI Taxonomy" id="49495"/>
    <lineage>
        <taxon>Eukaryota</taxon>
        <taxon>Viridiplantae</taxon>
        <taxon>Streptophyta</taxon>
        <taxon>Embryophyta</taxon>
        <taxon>Tracheophyta</taxon>
        <taxon>Polypodiopsida</taxon>
        <taxon>Polypodiidae</taxon>
        <taxon>Polypodiales</taxon>
        <taxon>Pteridineae</taxon>
        <taxon>Pteridaceae</taxon>
        <taxon>Parkerioideae</taxon>
        <taxon>Ceratopteris</taxon>
    </lineage>
</organism>
<evidence type="ECO:0000256" key="5">
    <source>
        <dbReference type="ARBA" id="ARBA00022737"/>
    </source>
</evidence>
<keyword evidence="5" id="KW-0677">Repeat</keyword>
<dbReference type="GO" id="GO:0009507">
    <property type="term" value="C:chloroplast"/>
    <property type="evidence" value="ECO:0007669"/>
    <property type="project" value="UniProtKB-SubCell"/>
</dbReference>
<dbReference type="Pfam" id="PF01985">
    <property type="entry name" value="CRS1_YhbY"/>
    <property type="match status" value="3"/>
</dbReference>
<feature type="coiled-coil region" evidence="11">
    <location>
        <begin position="667"/>
        <end position="720"/>
    </location>
</feature>
<keyword evidence="7" id="KW-0809">Transit peptide</keyword>
<name>A0A8T2S2G9_CERRI</name>
<evidence type="ECO:0000313" key="14">
    <source>
        <dbReference type="EMBL" id="KAH7301898.1"/>
    </source>
</evidence>
<evidence type="ECO:0000256" key="6">
    <source>
        <dbReference type="ARBA" id="ARBA00022884"/>
    </source>
</evidence>
<dbReference type="InterPro" id="IPR045278">
    <property type="entry name" value="CRS1/CFM2/CFM3"/>
</dbReference>
<evidence type="ECO:0000256" key="9">
    <source>
        <dbReference type="ARBA" id="ARBA00023274"/>
    </source>
</evidence>
<dbReference type="GO" id="GO:1990904">
    <property type="term" value="C:ribonucleoprotein complex"/>
    <property type="evidence" value="ECO:0007669"/>
    <property type="project" value="UniProtKB-KW"/>
</dbReference>
<evidence type="ECO:0000256" key="12">
    <source>
        <dbReference type="SAM" id="MobiDB-lite"/>
    </source>
</evidence>
<feature type="compositionally biased region" description="Polar residues" evidence="12">
    <location>
        <begin position="415"/>
        <end position="425"/>
    </location>
</feature>
<keyword evidence="9" id="KW-0687">Ribonucleoprotein</keyword>
<dbReference type="SUPFAM" id="SSF75471">
    <property type="entry name" value="YhbY-like"/>
    <property type="match status" value="3"/>
</dbReference>
<dbReference type="GO" id="GO:0003729">
    <property type="term" value="F:mRNA binding"/>
    <property type="evidence" value="ECO:0007669"/>
    <property type="project" value="InterPro"/>
</dbReference>
<sequence length="982" mass="110647">MALIGVPSSPGIRPEGKPLAGCSNSPYVMFVLHRACRVPDIGVCFATAADAQQTHKGDRSHSPKSASSSTKHIPPWRTSWTTTRRRFNTDAPTRDWSYQERNRSSRSRRREWPGHGEKSENEGDRPEGSPYISTQQCTAMGRIIEKLRDIEKTLTSSPASGNSKQDRPLQLQLNADTELIDPSPRYLAARTAGELFLPRPNQNIFSIGSYWSTPDHPIPAPGRGVLDAKLPWEFEEKNKEEEADKRKKNKAPSLAEILIPPKQLRKLRTAGITLGKQIKVGRLGITDNIADKIIGQWRSSELVKIKCVGPAATNMMRIHKDVERKTGGLVVWRAGGVVVVYRGNDYDAVNKVPISLDAKLDGLLASNQTLRKYSPNVNQVHALSEDSKKNGSLISHDVAGDQENVPQKDGEEHLSTTSFEGSLPTSDHWGCKQGSDAEIQVHSQPMPTEKLHEDDLQMSSGFKYTLQIPRPDIYPDPFVDRDYEIEINSILETLGPRCKDWTGATPVPVDADLLPPVLPNYRPPYRLLPYGVRSQLTSTEQTDLRRLVRHITPHFVLGRNKGHQGLAAAILKLWERSEVVKIAVKSGVQNSSSEKMANELKKWTGGVLISRDRYFITLYRGKDFLPRQLALALTERTTMLRNLKACDEFIEGGISTINNPIINDSSVHELRQKAEQERIEKVEARKDRKISMMKELEGKIALAVEKKRKAEADLERLETIFAPADEPADVEFLTEEERYMFRRLGLKMKPFLLIGRRGVFSGVVENIHLHWKYRELVKLIVKEKNPVKLQETAKMLERESGGILISIDSTSKGQAIIIYRGKNYCSPENLRPKNLLDKRKAMERSLELQRRASLTSQITALEQELVKLKASLNNSEKENDELLDAALEEFSNSSLDTKLKFVHEGKGHDSCETANQFPEDNVDQNLCTNKEELLKLVKLGPIFRATRLSNLERLKLRKLALKLGVGSRFSVGKKKQWSCWAL</sequence>
<feature type="region of interest" description="Disordered" evidence="12">
    <location>
        <begin position="52"/>
        <end position="132"/>
    </location>
</feature>
<keyword evidence="6 10" id="KW-0694">RNA-binding</keyword>
<evidence type="ECO:0000313" key="15">
    <source>
        <dbReference type="Proteomes" id="UP000825935"/>
    </source>
</evidence>
<keyword evidence="11" id="KW-0175">Coiled coil</keyword>
<comment type="subcellular location">
    <subcellularLocation>
        <location evidence="1">Plastid</location>
        <location evidence="1">Chloroplast</location>
    </subcellularLocation>
</comment>
<reference evidence="14 15" key="1">
    <citation type="submission" date="2021-08" db="EMBL/GenBank/DDBJ databases">
        <title>WGS assembly of Ceratopteris richardii.</title>
        <authorList>
            <person name="Marchant D.B."/>
            <person name="Chen G."/>
            <person name="Jenkins J."/>
            <person name="Shu S."/>
            <person name="Leebens-Mack J."/>
            <person name="Grimwood J."/>
            <person name="Schmutz J."/>
            <person name="Soltis P."/>
            <person name="Soltis D."/>
            <person name="Chen Z.-H."/>
        </authorList>
    </citation>
    <scope>NUCLEOTIDE SEQUENCE [LARGE SCALE GENOMIC DNA]</scope>
    <source>
        <strain evidence="14">Whitten #5841</strain>
        <tissue evidence="14">Leaf</tissue>
    </source>
</reference>
<evidence type="ECO:0000259" key="13">
    <source>
        <dbReference type="PROSITE" id="PS51295"/>
    </source>
</evidence>
<evidence type="ECO:0000256" key="11">
    <source>
        <dbReference type="SAM" id="Coils"/>
    </source>
</evidence>